<dbReference type="EMBL" id="BMJM01000003">
    <property type="protein sequence ID" value="GGE05560.1"/>
    <property type="molecule type" value="Genomic_DNA"/>
</dbReference>
<accession>A0A916ZN33</accession>
<evidence type="ECO:0000313" key="1">
    <source>
        <dbReference type="EMBL" id="GGE05560.1"/>
    </source>
</evidence>
<dbReference type="RefSeq" id="WP_188761837.1">
    <property type="nucleotide sequence ID" value="NZ_BMJM01000003.1"/>
</dbReference>
<keyword evidence="2" id="KW-1185">Reference proteome</keyword>
<dbReference type="Proteomes" id="UP000635071">
    <property type="component" value="Unassembled WGS sequence"/>
</dbReference>
<reference evidence="1" key="2">
    <citation type="submission" date="2020-09" db="EMBL/GenBank/DDBJ databases">
        <authorList>
            <person name="Sun Q."/>
            <person name="Zhou Y."/>
        </authorList>
    </citation>
    <scope>NUCLEOTIDE SEQUENCE</scope>
    <source>
        <strain evidence="1">CGMCC 1.15519</strain>
    </source>
</reference>
<dbReference type="AlphaFoldDB" id="A0A916ZN33"/>
<organism evidence="1 2">
    <name type="scientific">Sandarakinorhabdus glacialis</name>
    <dbReference type="NCBI Taxonomy" id="1614636"/>
    <lineage>
        <taxon>Bacteria</taxon>
        <taxon>Pseudomonadati</taxon>
        <taxon>Pseudomonadota</taxon>
        <taxon>Alphaproteobacteria</taxon>
        <taxon>Sphingomonadales</taxon>
        <taxon>Sphingosinicellaceae</taxon>
        <taxon>Sandarakinorhabdus</taxon>
    </lineage>
</organism>
<gene>
    <name evidence="1" type="ORF">GCM10011529_09930</name>
</gene>
<proteinExistence type="predicted"/>
<evidence type="ECO:0000313" key="2">
    <source>
        <dbReference type="Proteomes" id="UP000635071"/>
    </source>
</evidence>
<comment type="caution">
    <text evidence="1">The sequence shown here is derived from an EMBL/GenBank/DDBJ whole genome shotgun (WGS) entry which is preliminary data.</text>
</comment>
<sequence>MSKIRRPGRRANATGRNEEIPRYVMLHHWLLNSPAYGALRPIARALLVELARRYNGHNNGEIGLGEREATLQLAISDRRAARRAFGELEVAGFIVKTRAGAFNVKTADGRRASEWRLTWLPTRETQATKDFMSIPRQLAD</sequence>
<protein>
    <submittedName>
        <fullName evidence="1">Uncharacterized protein</fullName>
    </submittedName>
</protein>
<name>A0A916ZN33_9SPHN</name>
<reference evidence="1" key="1">
    <citation type="journal article" date="2014" name="Int. J. Syst. Evol. Microbiol.">
        <title>Complete genome sequence of Corynebacterium casei LMG S-19264T (=DSM 44701T), isolated from a smear-ripened cheese.</title>
        <authorList>
            <consortium name="US DOE Joint Genome Institute (JGI-PGF)"/>
            <person name="Walter F."/>
            <person name="Albersmeier A."/>
            <person name="Kalinowski J."/>
            <person name="Ruckert C."/>
        </authorList>
    </citation>
    <scope>NUCLEOTIDE SEQUENCE</scope>
    <source>
        <strain evidence="1">CGMCC 1.15519</strain>
    </source>
</reference>